<dbReference type="EMBL" id="JABFUD020000007">
    <property type="protein sequence ID" value="KAI5077747.1"/>
    <property type="molecule type" value="Genomic_DNA"/>
</dbReference>
<gene>
    <name evidence="2" type="ORF">GOP47_0007571</name>
</gene>
<protein>
    <submittedName>
        <fullName evidence="2">Uncharacterized protein</fullName>
    </submittedName>
</protein>
<feature type="region of interest" description="Disordered" evidence="1">
    <location>
        <begin position="1"/>
        <end position="22"/>
    </location>
</feature>
<feature type="region of interest" description="Disordered" evidence="1">
    <location>
        <begin position="73"/>
        <end position="105"/>
    </location>
</feature>
<dbReference type="AlphaFoldDB" id="A0A9D4V1T2"/>
<comment type="caution">
    <text evidence="2">The sequence shown here is derived from an EMBL/GenBank/DDBJ whole genome shotgun (WGS) entry which is preliminary data.</text>
</comment>
<feature type="compositionally biased region" description="Basic and acidic residues" evidence="1">
    <location>
        <begin position="75"/>
        <end position="92"/>
    </location>
</feature>
<name>A0A9D4V1T2_ADICA</name>
<evidence type="ECO:0000313" key="3">
    <source>
        <dbReference type="Proteomes" id="UP000886520"/>
    </source>
</evidence>
<reference evidence="2" key="1">
    <citation type="submission" date="2021-01" db="EMBL/GenBank/DDBJ databases">
        <title>Adiantum capillus-veneris genome.</title>
        <authorList>
            <person name="Fang Y."/>
            <person name="Liao Q."/>
        </authorList>
    </citation>
    <scope>NUCLEOTIDE SEQUENCE</scope>
    <source>
        <strain evidence="2">H3</strain>
        <tissue evidence="2">Leaf</tissue>
    </source>
</reference>
<dbReference type="Proteomes" id="UP000886520">
    <property type="component" value="Chromosome 7"/>
</dbReference>
<organism evidence="2 3">
    <name type="scientific">Adiantum capillus-veneris</name>
    <name type="common">Maidenhair fern</name>
    <dbReference type="NCBI Taxonomy" id="13818"/>
    <lineage>
        <taxon>Eukaryota</taxon>
        <taxon>Viridiplantae</taxon>
        <taxon>Streptophyta</taxon>
        <taxon>Embryophyta</taxon>
        <taxon>Tracheophyta</taxon>
        <taxon>Polypodiopsida</taxon>
        <taxon>Polypodiidae</taxon>
        <taxon>Polypodiales</taxon>
        <taxon>Pteridineae</taxon>
        <taxon>Pteridaceae</taxon>
        <taxon>Vittarioideae</taxon>
        <taxon>Adiantum</taxon>
    </lineage>
</organism>
<evidence type="ECO:0000256" key="1">
    <source>
        <dbReference type="SAM" id="MobiDB-lite"/>
    </source>
</evidence>
<keyword evidence="3" id="KW-1185">Reference proteome</keyword>
<evidence type="ECO:0000313" key="2">
    <source>
        <dbReference type="EMBL" id="KAI5077747.1"/>
    </source>
</evidence>
<accession>A0A9D4V1T2</accession>
<sequence length="105" mass="11487">MAGQARHPLFGAKQGNGGKGGPFLDRRPRFIGWCGSLPSFLRKEHMPPPKLKVYGEGKVVEALHDLHACTSRGSLGEKSKVEEEKEPVEGHGKALVRGTKRCKRS</sequence>
<proteinExistence type="predicted"/>